<dbReference type="Gene3D" id="2.30.40.10">
    <property type="entry name" value="Urease, subunit C, domain 1"/>
    <property type="match status" value="1"/>
</dbReference>
<dbReference type="Gene3D" id="3.20.20.140">
    <property type="entry name" value="Metal-dependent hydrolases"/>
    <property type="match status" value="1"/>
</dbReference>
<dbReference type="NCBIfam" id="NF004801">
    <property type="entry name" value="PRK06151.1"/>
    <property type="match status" value="1"/>
</dbReference>
<reference evidence="3 4" key="1">
    <citation type="journal article" date="2010" name="J. Bacteriol.">
        <title>Biochemical characterization of a novel indole prenyltransferase from Streptomyces sp. SN-593.</title>
        <authorList>
            <person name="Takahashi S."/>
            <person name="Takagi H."/>
            <person name="Toyoda A."/>
            <person name="Uramoto M."/>
            <person name="Nogawa T."/>
            <person name="Ueki M."/>
            <person name="Sakaki Y."/>
            <person name="Osada H."/>
        </authorList>
    </citation>
    <scope>NUCLEOTIDE SEQUENCE [LARGE SCALE GENOMIC DNA]</scope>
    <source>
        <strain evidence="3 4">SN-593</strain>
    </source>
</reference>
<dbReference type="InterPro" id="IPR006680">
    <property type="entry name" value="Amidohydro-rel"/>
</dbReference>
<keyword evidence="4" id="KW-1185">Reference proteome</keyword>
<organism evidence="3 4">
    <name type="scientific">Actinacidiphila reveromycinica</name>
    <dbReference type="NCBI Taxonomy" id="659352"/>
    <lineage>
        <taxon>Bacteria</taxon>
        <taxon>Bacillati</taxon>
        <taxon>Actinomycetota</taxon>
        <taxon>Actinomycetes</taxon>
        <taxon>Kitasatosporales</taxon>
        <taxon>Streptomycetaceae</taxon>
        <taxon>Actinacidiphila</taxon>
    </lineage>
</organism>
<evidence type="ECO:0000313" key="4">
    <source>
        <dbReference type="Proteomes" id="UP000595703"/>
    </source>
</evidence>
<protein>
    <submittedName>
        <fullName evidence="3">Putative amidohydrolase</fullName>
    </submittedName>
</protein>
<reference evidence="3 4" key="4">
    <citation type="journal article" date="2020" name="Sci. Rep.">
        <title>beta-carboline chemical signals induce reveromycin production through a LuxR family regulator in Streptomyces sp. SN-593.</title>
        <authorList>
            <person name="Panthee S."/>
            <person name="Kito N."/>
            <person name="Hayashi T."/>
            <person name="Shimizu T."/>
            <person name="Ishikawa J."/>
            <person name="Hamamoto H."/>
            <person name="Osada H."/>
            <person name="Takahashi S."/>
        </authorList>
    </citation>
    <scope>NUCLEOTIDE SEQUENCE [LARGE SCALE GENOMIC DNA]</scope>
    <source>
        <strain evidence="3 4">SN-593</strain>
    </source>
</reference>
<gene>
    <name evidence="3" type="ORF">RVR_10193</name>
</gene>
<dbReference type="SUPFAM" id="SSF51556">
    <property type="entry name" value="Metallo-dependent hydrolases"/>
    <property type="match status" value="1"/>
</dbReference>
<dbReference type="PANTHER" id="PTHR43794">
    <property type="entry name" value="AMINOHYDROLASE SSNA-RELATED"/>
    <property type="match status" value="1"/>
</dbReference>
<name>A0A7U3V0V1_9ACTN</name>
<dbReference type="InterPro" id="IPR032466">
    <property type="entry name" value="Metal_Hydrolase"/>
</dbReference>
<dbReference type="InterPro" id="IPR050287">
    <property type="entry name" value="MTA/SAH_deaminase"/>
</dbReference>
<evidence type="ECO:0000256" key="1">
    <source>
        <dbReference type="ARBA" id="ARBA00022801"/>
    </source>
</evidence>
<dbReference type="KEGG" id="arev:RVR_10193"/>
<dbReference type="EMBL" id="AP018365">
    <property type="protein sequence ID" value="BBB02308.1"/>
    <property type="molecule type" value="Genomic_DNA"/>
</dbReference>
<sequence>MIRLHADHVLAWAGTDHALLRDGEVEVDGGRIVRVGPRTTAQPAPGTRTVELGSALLMPGLIDLDALADIDHALLDSFGGPQHARDLTWSLRYLEQGPRDVFTREEKAFVRRYAFVQLLLHGVTTAMPIAAETHSRWAETYDEAVDMAREARALGLRCYLGPSYRSGVGAVRADGSATVWWDEEAGRTGLADAVRFARWLREEHDALLRPVLLPCRVETMSDDLLAATAEAARSLDVKVRLHCLQGVAERHRLAEQGRGDPLSVLERAGLLGDRLLVPHGIHLDAHSSVGAGTDRDLARLVENRVSVVHCPLTSARYGSAMETFARYRAAGLNIALGTDSFPPDLVRGMDFGVNLAKVQSGRTDTVTPADYVRAATVAGAAALGREDLGRIAPGAQADLVAFALDDVRDGVLDDPVRTLLSNGTGRAVRMSMIAGRVVVRDGRVPGVRTGPLRARAQELFDRMRSAYAGRDRLGRPPDRLFPPSFPLA</sequence>
<dbReference type="SUPFAM" id="SSF51338">
    <property type="entry name" value="Composite domain of metallo-dependent hydrolases"/>
    <property type="match status" value="2"/>
</dbReference>
<evidence type="ECO:0000313" key="3">
    <source>
        <dbReference type="EMBL" id="BBB02308.1"/>
    </source>
</evidence>
<dbReference type="GO" id="GO:0016810">
    <property type="term" value="F:hydrolase activity, acting on carbon-nitrogen (but not peptide) bonds"/>
    <property type="evidence" value="ECO:0007669"/>
    <property type="project" value="InterPro"/>
</dbReference>
<dbReference type="Proteomes" id="UP000595703">
    <property type="component" value="Chromosome"/>
</dbReference>
<reference evidence="3 4" key="2">
    <citation type="journal article" date="2011" name="J. Antibiot.">
        <title>Furaquinocins I and J: novel polyketide isoprenoid hybrid compounds from Streptomyces reveromyceticus SN-593.</title>
        <authorList>
            <person name="Panthee S."/>
            <person name="Takahashi S."/>
            <person name="Takagi H."/>
            <person name="Nogawa T."/>
            <person name="Oowada E."/>
            <person name="Uramoto M."/>
            <person name="Osada H."/>
        </authorList>
    </citation>
    <scope>NUCLEOTIDE SEQUENCE [LARGE SCALE GENOMIC DNA]</scope>
    <source>
        <strain evidence="3 4">SN-593</strain>
    </source>
</reference>
<accession>A0A7U3V0V1</accession>
<dbReference type="Pfam" id="PF01979">
    <property type="entry name" value="Amidohydro_1"/>
    <property type="match status" value="1"/>
</dbReference>
<dbReference type="AlphaFoldDB" id="A0A7U3V0V1"/>
<dbReference type="InterPro" id="IPR011059">
    <property type="entry name" value="Metal-dep_hydrolase_composite"/>
</dbReference>
<reference evidence="3 4" key="3">
    <citation type="journal article" date="2011" name="Nat. Chem. Biol.">
        <title>Reveromycin A biosynthesis uses RevG and RevJ for stereospecific spiroacetal formation.</title>
        <authorList>
            <person name="Takahashi S."/>
            <person name="Toyoda A."/>
            <person name="Sekiyama Y."/>
            <person name="Takagi H."/>
            <person name="Nogawa T."/>
            <person name="Uramoto M."/>
            <person name="Suzuki R."/>
            <person name="Koshino H."/>
            <person name="Kumano T."/>
            <person name="Panthee S."/>
            <person name="Dairi T."/>
            <person name="Ishikawa J."/>
            <person name="Ikeda H."/>
            <person name="Sakaki Y."/>
            <person name="Osada H."/>
        </authorList>
    </citation>
    <scope>NUCLEOTIDE SEQUENCE [LARGE SCALE GENOMIC DNA]</scope>
    <source>
        <strain evidence="3 4">SN-593</strain>
    </source>
</reference>
<keyword evidence="1 3" id="KW-0378">Hydrolase</keyword>
<dbReference type="RefSeq" id="WP_202238249.1">
    <property type="nucleotide sequence ID" value="NZ_AP018365.1"/>
</dbReference>
<proteinExistence type="predicted"/>
<evidence type="ECO:0000259" key="2">
    <source>
        <dbReference type="Pfam" id="PF01979"/>
    </source>
</evidence>
<feature type="domain" description="Amidohydrolase-related" evidence="2">
    <location>
        <begin position="91"/>
        <end position="438"/>
    </location>
</feature>
<dbReference type="PANTHER" id="PTHR43794:SF11">
    <property type="entry name" value="AMIDOHYDROLASE-RELATED DOMAIN-CONTAINING PROTEIN"/>
    <property type="match status" value="1"/>
</dbReference>